<keyword evidence="11" id="KW-1185">Reference proteome</keyword>
<dbReference type="InterPro" id="IPR054542">
    <property type="entry name" value="Cys_met_metab_PP"/>
</dbReference>
<dbReference type="KEGG" id="bse:Bsel_0547"/>
<dbReference type="InterPro" id="IPR015422">
    <property type="entry name" value="PyrdxlP-dep_Trfase_small"/>
</dbReference>
<evidence type="ECO:0000256" key="6">
    <source>
        <dbReference type="ARBA" id="ARBA00048780"/>
    </source>
</evidence>
<organism evidence="10 11">
    <name type="scientific">Bacillus selenitireducens (strain ATCC 700615 / DSM 15326 / MLS10)</name>
    <dbReference type="NCBI Taxonomy" id="439292"/>
    <lineage>
        <taxon>Bacteria</taxon>
        <taxon>Bacillati</taxon>
        <taxon>Bacillota</taxon>
        <taxon>Bacilli</taxon>
        <taxon>Bacillales</taxon>
        <taxon>Bacillaceae</taxon>
        <taxon>Salisediminibacterium</taxon>
    </lineage>
</organism>
<dbReference type="GO" id="GO:0016740">
    <property type="term" value="F:transferase activity"/>
    <property type="evidence" value="ECO:0007669"/>
    <property type="project" value="UniProtKB-KW"/>
</dbReference>
<dbReference type="GO" id="GO:0019346">
    <property type="term" value="P:transsulfuration"/>
    <property type="evidence" value="ECO:0007669"/>
    <property type="project" value="InterPro"/>
</dbReference>
<name>D6XY10_BACIE</name>
<comment type="similarity">
    <text evidence="2 9">Belongs to the trans-sulfuration enzymes family.</text>
</comment>
<evidence type="ECO:0000256" key="7">
    <source>
        <dbReference type="ARBA" id="ARBA00052699"/>
    </source>
</evidence>
<dbReference type="eggNOG" id="COG0626">
    <property type="taxonomic scope" value="Bacteria"/>
</dbReference>
<dbReference type="SUPFAM" id="SSF53383">
    <property type="entry name" value="PLP-dependent transferases"/>
    <property type="match status" value="1"/>
</dbReference>
<accession>D6XY10</accession>
<dbReference type="OrthoDB" id="9803887at2"/>
<dbReference type="Proteomes" id="UP000000271">
    <property type="component" value="Chromosome"/>
</dbReference>
<comment type="cofactor">
    <cofactor evidence="1 9">
        <name>pyridoxal 5'-phosphate</name>
        <dbReference type="ChEBI" id="CHEBI:597326"/>
    </cofactor>
</comment>
<dbReference type="InterPro" id="IPR015421">
    <property type="entry name" value="PyrdxlP-dep_Trfase_major"/>
</dbReference>
<dbReference type="InterPro" id="IPR000277">
    <property type="entry name" value="Cys/Met-Metab_PyrdxlP-dep_enz"/>
</dbReference>
<dbReference type="GO" id="GO:0018826">
    <property type="term" value="F:methionine gamma-lyase activity"/>
    <property type="evidence" value="ECO:0007669"/>
    <property type="project" value="UniProtKB-EC"/>
</dbReference>
<evidence type="ECO:0000256" key="2">
    <source>
        <dbReference type="ARBA" id="ARBA00009077"/>
    </source>
</evidence>
<dbReference type="GO" id="GO:0030170">
    <property type="term" value="F:pyridoxal phosphate binding"/>
    <property type="evidence" value="ECO:0007669"/>
    <property type="project" value="InterPro"/>
</dbReference>
<protein>
    <recommendedName>
        <fullName evidence="4">homocysteine desulfhydrase</fullName>
        <ecNumber evidence="4">4.4.1.2</ecNumber>
    </recommendedName>
    <alternativeName>
        <fullName evidence="5">Homocysteine desulfhydrase</fullName>
    </alternativeName>
</protein>
<dbReference type="STRING" id="439292.Bsel_0547"/>
<evidence type="ECO:0000256" key="5">
    <source>
        <dbReference type="ARBA" id="ARBA00047199"/>
    </source>
</evidence>
<comment type="catalytic activity">
    <reaction evidence="7">
        <text>L-methionine + H2O = methanethiol + 2-oxobutanoate + NH4(+)</text>
        <dbReference type="Rhea" id="RHEA:23800"/>
        <dbReference type="ChEBI" id="CHEBI:15377"/>
        <dbReference type="ChEBI" id="CHEBI:16007"/>
        <dbReference type="ChEBI" id="CHEBI:16763"/>
        <dbReference type="ChEBI" id="CHEBI:28938"/>
        <dbReference type="ChEBI" id="CHEBI:57844"/>
        <dbReference type="EC" id="4.4.1.11"/>
    </reaction>
    <physiologicalReaction direction="left-to-right" evidence="7">
        <dbReference type="Rhea" id="RHEA:23801"/>
    </physiologicalReaction>
</comment>
<sequence length="377" mass="40620">MKFRTDNVHLKKAQTSGEYSKTTPIYQTSAFAFKDIDDMEQYFNGDKSYLYTRMGNPNTDELGQAVAALEGAEAGVASSSGLSAILAGFLSVAKPGDHVIVAEDLYGGTFQLINDEIQGLGIRVTFMDMTNVKDVEAAITADTVMIYTESITNPLLRVEDLEGISALAKAHDLKLMVDNTFATPYLIRPLENGADLVVHSATKYIGGHSDVTAGVIVGGEALISEARKKIVTLGSNLGPFDSWLAVRGLKTLSLRMRAQCENAQKLSDALRQTQGIKKVYYPEHASDSGNGAVVTIDLEDGLDVNAFTRALDWVKVVPTLAGVETTVSYPEGTSHRALTPEMRTRLGVTPQMIRISVGIEDPDDIVGVFVNAVAAIR</sequence>
<evidence type="ECO:0000256" key="4">
    <source>
        <dbReference type="ARBA" id="ARBA00047175"/>
    </source>
</evidence>
<dbReference type="Pfam" id="PF01053">
    <property type="entry name" value="Cys_Met_Meta_PP"/>
    <property type="match status" value="1"/>
</dbReference>
<evidence type="ECO:0000313" key="11">
    <source>
        <dbReference type="Proteomes" id="UP000000271"/>
    </source>
</evidence>
<gene>
    <name evidence="10" type="ordered locus">Bsel_0547</name>
</gene>
<proteinExistence type="inferred from homology"/>
<dbReference type="GO" id="GO:0005737">
    <property type="term" value="C:cytoplasm"/>
    <property type="evidence" value="ECO:0007669"/>
    <property type="project" value="TreeGrafter"/>
</dbReference>
<reference evidence="10" key="1">
    <citation type="submission" date="2009-10" db="EMBL/GenBank/DDBJ databases">
        <title>Complete sequence of Bacillus selenitireducens MLS10.</title>
        <authorList>
            <consortium name="US DOE Joint Genome Institute"/>
            <person name="Lucas S."/>
            <person name="Copeland A."/>
            <person name="Lapidus A."/>
            <person name="Glavina del Rio T."/>
            <person name="Dalin E."/>
            <person name="Tice H."/>
            <person name="Bruce D."/>
            <person name="Goodwin L."/>
            <person name="Pitluck S."/>
            <person name="Sims D."/>
            <person name="Brettin T."/>
            <person name="Detter J.C."/>
            <person name="Han C."/>
            <person name="Larimer F."/>
            <person name="Land M."/>
            <person name="Hauser L."/>
            <person name="Kyrpides N."/>
            <person name="Ovchinnikova G."/>
            <person name="Stolz J."/>
        </authorList>
    </citation>
    <scope>NUCLEOTIDE SEQUENCE [LARGE SCALE GENOMIC DNA]</scope>
    <source>
        <strain evidence="10">MLS10</strain>
    </source>
</reference>
<dbReference type="PIRSF" id="PIRSF001434">
    <property type="entry name" value="CGS"/>
    <property type="match status" value="1"/>
</dbReference>
<dbReference type="CDD" id="cd00614">
    <property type="entry name" value="CGS_like"/>
    <property type="match status" value="1"/>
</dbReference>
<dbReference type="EMBL" id="CP001791">
    <property type="protein sequence ID" value="ADH98083.1"/>
    <property type="molecule type" value="Genomic_DNA"/>
</dbReference>
<evidence type="ECO:0000256" key="8">
    <source>
        <dbReference type="PIRSR" id="PIRSR001434-2"/>
    </source>
</evidence>
<dbReference type="PANTHER" id="PTHR11808">
    <property type="entry name" value="TRANS-SULFURATION ENZYME FAMILY MEMBER"/>
    <property type="match status" value="1"/>
</dbReference>
<dbReference type="Gene3D" id="3.90.1150.10">
    <property type="entry name" value="Aspartate Aminotransferase, domain 1"/>
    <property type="match status" value="1"/>
</dbReference>
<dbReference type="PROSITE" id="PS00868">
    <property type="entry name" value="CYS_MET_METAB_PP"/>
    <property type="match status" value="1"/>
</dbReference>
<dbReference type="Gene3D" id="3.40.640.10">
    <property type="entry name" value="Type I PLP-dependent aspartate aminotransferase-like (Major domain)"/>
    <property type="match status" value="1"/>
</dbReference>
<evidence type="ECO:0000256" key="9">
    <source>
        <dbReference type="RuleBase" id="RU362118"/>
    </source>
</evidence>
<dbReference type="FunFam" id="3.40.640.10:FF:000046">
    <property type="entry name" value="Cystathionine gamma-lyase"/>
    <property type="match status" value="1"/>
</dbReference>
<evidence type="ECO:0000256" key="3">
    <source>
        <dbReference type="ARBA" id="ARBA00022898"/>
    </source>
</evidence>
<comment type="catalytic activity">
    <reaction evidence="6">
        <text>L-homocysteine + H2O = 2-oxobutanoate + hydrogen sulfide + NH4(+) + H(+)</text>
        <dbReference type="Rhea" id="RHEA:14501"/>
        <dbReference type="ChEBI" id="CHEBI:15377"/>
        <dbReference type="ChEBI" id="CHEBI:15378"/>
        <dbReference type="ChEBI" id="CHEBI:16763"/>
        <dbReference type="ChEBI" id="CHEBI:28938"/>
        <dbReference type="ChEBI" id="CHEBI:29919"/>
        <dbReference type="ChEBI" id="CHEBI:58199"/>
        <dbReference type="EC" id="4.4.1.2"/>
    </reaction>
    <physiologicalReaction direction="left-to-right" evidence="6">
        <dbReference type="Rhea" id="RHEA:14502"/>
    </physiologicalReaction>
</comment>
<dbReference type="HOGENOM" id="CLU_018986_2_0_9"/>
<dbReference type="GO" id="GO:0047982">
    <property type="term" value="F:homocysteine desulfhydrase activity"/>
    <property type="evidence" value="ECO:0007669"/>
    <property type="project" value="UniProtKB-EC"/>
</dbReference>
<dbReference type="AlphaFoldDB" id="D6XY10"/>
<dbReference type="InterPro" id="IPR015424">
    <property type="entry name" value="PyrdxlP-dep_Trfase"/>
</dbReference>
<feature type="modified residue" description="N6-(pyridoxal phosphate)lysine" evidence="8">
    <location>
        <position position="203"/>
    </location>
</feature>
<dbReference type="RefSeq" id="WP_013171512.1">
    <property type="nucleotide sequence ID" value="NC_014219.1"/>
</dbReference>
<evidence type="ECO:0000313" key="10">
    <source>
        <dbReference type="EMBL" id="ADH98083.1"/>
    </source>
</evidence>
<dbReference type="EC" id="4.4.1.2" evidence="4"/>
<keyword evidence="10" id="KW-0808">Transferase</keyword>
<evidence type="ECO:0000256" key="1">
    <source>
        <dbReference type="ARBA" id="ARBA00001933"/>
    </source>
</evidence>
<keyword evidence="3 8" id="KW-0663">Pyridoxal phosphate</keyword>